<dbReference type="GO" id="GO:0005634">
    <property type="term" value="C:nucleus"/>
    <property type="evidence" value="ECO:0007669"/>
    <property type="project" value="TreeGrafter"/>
</dbReference>
<comment type="similarity">
    <text evidence="1">Belongs to the transglutaminase-like superfamily. PNGase family.</text>
</comment>
<organism evidence="5 6">
    <name type="scientific">Rhizopus stolonifer</name>
    <name type="common">Rhizopus nigricans</name>
    <dbReference type="NCBI Taxonomy" id="4846"/>
    <lineage>
        <taxon>Eukaryota</taxon>
        <taxon>Fungi</taxon>
        <taxon>Fungi incertae sedis</taxon>
        <taxon>Mucoromycota</taxon>
        <taxon>Mucoromycotina</taxon>
        <taxon>Mucoromycetes</taxon>
        <taxon>Mucorales</taxon>
        <taxon>Mucorineae</taxon>
        <taxon>Rhizopodaceae</taxon>
        <taxon>Rhizopus</taxon>
    </lineage>
</organism>
<dbReference type="Gene3D" id="2.60.120.200">
    <property type="match status" value="1"/>
</dbReference>
<feature type="non-terminal residue" evidence="5">
    <location>
        <position position="619"/>
    </location>
</feature>
<keyword evidence="6" id="KW-1185">Reference proteome</keyword>
<dbReference type="GO" id="GO:0046872">
    <property type="term" value="F:metal ion binding"/>
    <property type="evidence" value="ECO:0007669"/>
    <property type="project" value="UniProtKB-KW"/>
</dbReference>
<dbReference type="CDD" id="cd01951">
    <property type="entry name" value="lectin_L-type"/>
    <property type="match status" value="1"/>
</dbReference>
<dbReference type="InterPro" id="IPR013320">
    <property type="entry name" value="ConA-like_dom_sf"/>
</dbReference>
<dbReference type="GO" id="GO:0006516">
    <property type="term" value="P:glycoprotein catabolic process"/>
    <property type="evidence" value="ECO:0007669"/>
    <property type="project" value="TreeGrafter"/>
</dbReference>
<dbReference type="Gene3D" id="3.10.620.30">
    <property type="match status" value="1"/>
</dbReference>
<dbReference type="InterPro" id="IPR002931">
    <property type="entry name" value="Transglutaminase-like"/>
</dbReference>
<dbReference type="SUPFAM" id="SSF54001">
    <property type="entry name" value="Cysteine proteinases"/>
    <property type="match status" value="1"/>
</dbReference>
<keyword evidence="2" id="KW-0479">Metal-binding</keyword>
<dbReference type="PANTHER" id="PTHR12143">
    <property type="entry name" value="PEPTIDE N-GLYCANASE PNGASE -RELATED"/>
    <property type="match status" value="1"/>
</dbReference>
<dbReference type="SUPFAM" id="SSF49899">
    <property type="entry name" value="Concanavalin A-like lectins/glucanases"/>
    <property type="match status" value="1"/>
</dbReference>
<evidence type="ECO:0000313" key="5">
    <source>
        <dbReference type="EMBL" id="RCH89403.1"/>
    </source>
</evidence>
<sequence length="619" mass="69683">MDASEINSIAKRITQQWIAMIQSRVSRPSDASSKAFLNQLEANGRVVFKYQDRDLLDKALEYIPLQRLYDEAEAILEQTEGSLEDVVIQRLLHWFKHEFFSWVNNAPCDYCSSTQTKSNGLTQPSQEDLRYGAHVVETYQCLSCHQITRFPRYNDPGKLLETRRGRCGEWANCFTLCCHAIGSEARIIYDTTDHVWTEVYSEHEQRWVHCDACEEAWDRPLLYSMGWNKKLSYCTAFSIDEAIDVTKRYTRNWPEVLKRRDKISELELSKLLDEITAKRQEGYDADRKQKLHARRLEEFIQLEQDSKKKIIKEDELTGRQSGSLAWRTSRGETGQVSLTENKMSLLNCNEYKTHSIPVGLDCRFCLLGNAVVESSNQSYVSNVPMIRITKALPDQRGATYLSQTITLSDNLKGIEVEFVFRITNKDGGPAVNGADGFAFVIQSQGEHALGGGGCELGYGGIRNSSDRCADPSGNHISIQARKPPQINSAHHDYSLGHTSRIPSLQNGQWMKSKIRLLSNGTIEVGLGESGDKGYIQVLKVTNQNFLDYVDPANKKAWIGFTASTGGLSQCHDIQWISITEYRIAQPSNNNQATLTPTATAGATIPTNSLVSVNDTLIQP</sequence>
<accession>A0A367JHJ0</accession>
<name>A0A367JHJ0_RHIST</name>
<evidence type="ECO:0000256" key="1">
    <source>
        <dbReference type="ARBA" id="ARBA00009390"/>
    </source>
</evidence>
<evidence type="ECO:0000313" key="6">
    <source>
        <dbReference type="Proteomes" id="UP000253551"/>
    </source>
</evidence>
<proteinExistence type="inferred from homology"/>
<dbReference type="InterPro" id="IPR050883">
    <property type="entry name" value="PNGase"/>
</dbReference>
<keyword evidence="3" id="KW-0862">Zinc</keyword>
<dbReference type="GO" id="GO:0005829">
    <property type="term" value="C:cytosol"/>
    <property type="evidence" value="ECO:0007669"/>
    <property type="project" value="TreeGrafter"/>
</dbReference>
<feature type="domain" description="Transglutaminase-like" evidence="4">
    <location>
        <begin position="159"/>
        <end position="214"/>
    </location>
</feature>
<dbReference type="InterPro" id="IPR038765">
    <property type="entry name" value="Papain-like_cys_pep_sf"/>
</dbReference>
<dbReference type="EMBL" id="PJQM01003341">
    <property type="protein sequence ID" value="RCH89403.1"/>
    <property type="molecule type" value="Genomic_DNA"/>
</dbReference>
<dbReference type="InterPro" id="IPR056573">
    <property type="entry name" value="Lectin_L-type_dom"/>
</dbReference>
<evidence type="ECO:0000256" key="2">
    <source>
        <dbReference type="ARBA" id="ARBA00022723"/>
    </source>
</evidence>
<dbReference type="SMART" id="SM00460">
    <property type="entry name" value="TGc"/>
    <property type="match status" value="1"/>
</dbReference>
<dbReference type="FunFam" id="2.20.25.10:FF:000011">
    <property type="entry name" value="peptide-N(4)-(N-acetyl-beta- glucosaminyl)asparagine amidase"/>
    <property type="match status" value="1"/>
</dbReference>
<dbReference type="Gene3D" id="2.20.25.10">
    <property type="match status" value="1"/>
</dbReference>
<dbReference type="OrthoDB" id="409136at2759"/>
<dbReference type="GO" id="GO:0000224">
    <property type="term" value="F:peptide-N4-(N-acetyl-beta-glucosaminyl)asparagine amidase activity"/>
    <property type="evidence" value="ECO:0007669"/>
    <property type="project" value="TreeGrafter"/>
</dbReference>
<dbReference type="Proteomes" id="UP000253551">
    <property type="component" value="Unassembled WGS sequence"/>
</dbReference>
<dbReference type="AlphaFoldDB" id="A0A367JHJ0"/>
<dbReference type="STRING" id="4846.A0A367JHJ0"/>
<dbReference type="PANTHER" id="PTHR12143:SF19">
    <property type="entry name" value="PEPTIDE-N(4)-(N-ACETYL-BETA-GLUCOSAMINYL)ASPARAGINE AMIDASE"/>
    <property type="match status" value="1"/>
</dbReference>
<gene>
    <name evidence="5" type="primary">PNG1_1</name>
    <name evidence="5" type="ORF">CU098_000668</name>
</gene>
<evidence type="ECO:0000256" key="3">
    <source>
        <dbReference type="ARBA" id="ARBA00022833"/>
    </source>
</evidence>
<dbReference type="Pfam" id="PF01841">
    <property type="entry name" value="Transglut_core"/>
    <property type="match status" value="1"/>
</dbReference>
<evidence type="ECO:0000259" key="4">
    <source>
        <dbReference type="SMART" id="SM00460"/>
    </source>
</evidence>
<comment type="caution">
    <text evidence="5">The sequence shown here is derived from an EMBL/GenBank/DDBJ whole genome shotgun (WGS) entry which is preliminary data.</text>
</comment>
<reference evidence="5 6" key="1">
    <citation type="journal article" date="2018" name="G3 (Bethesda)">
        <title>Phylogenetic and Phylogenomic Definition of Rhizopus Species.</title>
        <authorList>
            <person name="Gryganskyi A.P."/>
            <person name="Golan J."/>
            <person name="Dolatabadi S."/>
            <person name="Mondo S."/>
            <person name="Robb S."/>
            <person name="Idnurm A."/>
            <person name="Muszewska A."/>
            <person name="Steczkiewicz K."/>
            <person name="Masonjones S."/>
            <person name="Liao H.L."/>
            <person name="Gajdeczka M.T."/>
            <person name="Anike F."/>
            <person name="Vuek A."/>
            <person name="Anishchenko I.M."/>
            <person name="Voigt K."/>
            <person name="de Hoog G.S."/>
            <person name="Smith M.E."/>
            <person name="Heitman J."/>
            <person name="Vilgalys R."/>
            <person name="Stajich J.E."/>
        </authorList>
    </citation>
    <scope>NUCLEOTIDE SEQUENCE [LARGE SCALE GENOMIC DNA]</scope>
    <source>
        <strain evidence="5 6">LSU 92-RS-03</strain>
    </source>
</reference>
<protein>
    <submittedName>
        <fullName evidence="5">Peptide-N4-(N-acetyl-beta-glucosaminyl)asparagine amidase</fullName>
    </submittedName>
</protein>